<dbReference type="InterPro" id="IPR026444">
    <property type="entry name" value="Secre_tail"/>
</dbReference>
<dbReference type="PANTHER" id="PTHR42754:SF1">
    <property type="entry name" value="LIPOPROTEIN"/>
    <property type="match status" value="1"/>
</dbReference>
<organism evidence="3 4">
    <name type="scientific">candidate division TA06 bacterium</name>
    <dbReference type="NCBI Taxonomy" id="2250710"/>
    <lineage>
        <taxon>Bacteria</taxon>
        <taxon>Bacteria division TA06</taxon>
    </lineage>
</organism>
<name>A0A523UTB8_UNCT6</name>
<protein>
    <submittedName>
        <fullName evidence="3">T9SS type A sorting domain-containing protein</fullName>
    </submittedName>
</protein>
<evidence type="ECO:0000313" key="3">
    <source>
        <dbReference type="EMBL" id="TET45521.1"/>
    </source>
</evidence>
<dbReference type="SUPFAM" id="SSF69304">
    <property type="entry name" value="Tricorn protease N-terminal domain"/>
    <property type="match status" value="1"/>
</dbReference>
<dbReference type="Proteomes" id="UP000315525">
    <property type="component" value="Unassembled WGS sequence"/>
</dbReference>
<feature type="transmembrane region" description="Helical" evidence="1">
    <location>
        <begin position="21"/>
        <end position="41"/>
    </location>
</feature>
<dbReference type="NCBIfam" id="TIGR04183">
    <property type="entry name" value="Por_Secre_tail"/>
    <property type="match status" value="1"/>
</dbReference>
<evidence type="ECO:0000259" key="2">
    <source>
        <dbReference type="Pfam" id="PF18962"/>
    </source>
</evidence>
<dbReference type="EMBL" id="SOJN01000080">
    <property type="protein sequence ID" value="TET45521.1"/>
    <property type="molecule type" value="Genomic_DNA"/>
</dbReference>
<proteinExistence type="predicted"/>
<keyword evidence="1" id="KW-0472">Membrane</keyword>
<comment type="caution">
    <text evidence="3">The sequence shown here is derived from an EMBL/GenBank/DDBJ whole genome shotgun (WGS) entry which is preliminary data.</text>
</comment>
<evidence type="ECO:0000313" key="4">
    <source>
        <dbReference type="Proteomes" id="UP000315525"/>
    </source>
</evidence>
<reference evidence="3 4" key="1">
    <citation type="submission" date="2019-03" db="EMBL/GenBank/DDBJ databases">
        <title>Metabolic potential of uncultured bacteria and archaea associated with petroleum seepage in deep-sea sediments.</title>
        <authorList>
            <person name="Dong X."/>
            <person name="Hubert C."/>
        </authorList>
    </citation>
    <scope>NUCLEOTIDE SEQUENCE [LARGE SCALE GENOMIC DNA]</scope>
    <source>
        <strain evidence="3">E44_bin18</strain>
    </source>
</reference>
<dbReference type="PANTHER" id="PTHR42754">
    <property type="entry name" value="ENDOGLUCANASE"/>
    <property type="match status" value="1"/>
</dbReference>
<sequence length="503" mass="54235">MHPQKQILEGGMKASGIHASSVILIAIVWILLAGVPAHGMITFEKTYGGTSWDWGTSVQQTPDGGYVVAGFTESFGAGLWDFYLVKTDSMGTVTWDTTYGGNLDDASYSVQQTLDGGFIIAGFTESFGAGYRDFYLVKTDSLGNLLWDATYGDSSSYEIGSSVQQTSDGGYIVVGRTMGPSSTNVYLVKADSLGNLTWDATYGDSLYQGGYSVVQTQDGGYIIAGSTYLFFGSDSSDVYLIKTDSLGDTLWTKTFGGNLSDRGSSIQQTQDGGYIIAGATESFGAGSTDVYLIKTDSAGTVLWDTTYGGSYADVGRSVYQTLDGGYIITGVTGDWPTWDVYLIRTDSGGILLWERTYPGGSFPDGGSSVQETSDGGYIIAGFTLSFGAGSYDIYLIKTDSLGQVLGIQERDPELKIEKRKPLQNKPNPFHGSTLISYSLPASAYVTLQVFDITGRLVETLVNETQERGAHKVQWNSKDNPSGIYFCRLQVGVFTDTRKMLLLR</sequence>
<feature type="domain" description="Secretion system C-terminal sorting" evidence="2">
    <location>
        <begin position="426"/>
        <end position="498"/>
    </location>
</feature>
<accession>A0A523UTB8</accession>
<evidence type="ECO:0000256" key="1">
    <source>
        <dbReference type="SAM" id="Phobius"/>
    </source>
</evidence>
<dbReference type="Pfam" id="PF18962">
    <property type="entry name" value="Por_Secre_tail"/>
    <property type="match status" value="1"/>
</dbReference>
<gene>
    <name evidence="3" type="ORF">E3J62_07110</name>
</gene>
<dbReference type="AlphaFoldDB" id="A0A523UTB8"/>
<keyword evidence="1" id="KW-1133">Transmembrane helix</keyword>
<keyword evidence="1" id="KW-0812">Transmembrane</keyword>
<dbReference type="Gene3D" id="2.60.40.4070">
    <property type="match status" value="1"/>
</dbReference>